<dbReference type="PROSITE" id="PS00509">
    <property type="entry name" value="RAS_GTPASE_ACTIV_1"/>
    <property type="match status" value="1"/>
</dbReference>
<dbReference type="OrthoDB" id="1562946at2759"/>
<evidence type="ECO:0000259" key="3">
    <source>
        <dbReference type="PROSITE" id="PS50004"/>
    </source>
</evidence>
<evidence type="ECO:0000313" key="6">
    <source>
        <dbReference type="Proteomes" id="UP000314294"/>
    </source>
</evidence>
<keyword evidence="2" id="KW-0732">Signal</keyword>
<comment type="caution">
    <text evidence="5">The sequence shown here is derived from an EMBL/GenBank/DDBJ whole genome shotgun (WGS) entry which is preliminary data.</text>
</comment>
<reference evidence="5 6" key="1">
    <citation type="submission" date="2019-03" db="EMBL/GenBank/DDBJ databases">
        <title>First draft genome of Liparis tanakae, snailfish: a comprehensive survey of snailfish specific genes.</title>
        <authorList>
            <person name="Kim W."/>
            <person name="Song I."/>
            <person name="Jeong J.-H."/>
            <person name="Kim D."/>
            <person name="Kim S."/>
            <person name="Ryu S."/>
            <person name="Song J.Y."/>
            <person name="Lee S.K."/>
        </authorList>
    </citation>
    <scope>NUCLEOTIDE SEQUENCE [LARGE SCALE GENOMIC DNA]</scope>
    <source>
        <tissue evidence="5">Muscle</tissue>
    </source>
</reference>
<accession>A0A4Z2EQC8</accession>
<dbReference type="SMART" id="SM00323">
    <property type="entry name" value="RasGAP"/>
    <property type="match status" value="1"/>
</dbReference>
<keyword evidence="1" id="KW-0343">GTPase activation</keyword>
<dbReference type="InterPro" id="IPR035892">
    <property type="entry name" value="C2_domain_sf"/>
</dbReference>
<sequence>MCVSCADVLFWFSSQVSSLVLYVEEAHKLPMKYFNSPYCNIYLNSVQVAKTHPREGQNPVFTEEFIFDDLSSEINRFEISLSNKTKKSKESDILFMRCQLNRLQKGQMIDEWFPLSSHVPLKGIEPGSLRVRARYSMEKIMPEEEYSEFKEMILQKEFHVIYALAHVYEATTLFRATTLASTLMEQYMKATATPFVHHALKDTILKIMESKQSCELNPSKLDKNEDVNLNLAHLLNILSELVEKIFMAAEILPPTLRFIYGCLQKSVQQKWTTNNTMRTRVVSGFVFLRLICPAILNPRLFNIIAGEHLSNKSVERHLCVPCDVFQYVCVVLSSLLADPPSSAAGRTLTLVAKSVQNLANLVEFGAKVWSVYY</sequence>
<protein>
    <submittedName>
        <fullName evidence="5">Ras GTPase-activating protein 1</fullName>
    </submittedName>
</protein>
<organism evidence="5 6">
    <name type="scientific">Liparis tanakae</name>
    <name type="common">Tanaka's snailfish</name>
    <dbReference type="NCBI Taxonomy" id="230148"/>
    <lineage>
        <taxon>Eukaryota</taxon>
        <taxon>Metazoa</taxon>
        <taxon>Chordata</taxon>
        <taxon>Craniata</taxon>
        <taxon>Vertebrata</taxon>
        <taxon>Euteleostomi</taxon>
        <taxon>Actinopterygii</taxon>
        <taxon>Neopterygii</taxon>
        <taxon>Teleostei</taxon>
        <taxon>Neoteleostei</taxon>
        <taxon>Acanthomorphata</taxon>
        <taxon>Eupercaria</taxon>
        <taxon>Perciformes</taxon>
        <taxon>Cottioidei</taxon>
        <taxon>Cottales</taxon>
        <taxon>Liparidae</taxon>
        <taxon>Liparis</taxon>
    </lineage>
</organism>
<dbReference type="InterPro" id="IPR008936">
    <property type="entry name" value="Rho_GTPase_activation_prot"/>
</dbReference>
<dbReference type="SUPFAM" id="SSF48350">
    <property type="entry name" value="GTPase activation domain, GAP"/>
    <property type="match status" value="2"/>
</dbReference>
<gene>
    <name evidence="5" type="primary">Rasa1_0</name>
    <name evidence="5" type="ORF">EYF80_058731</name>
</gene>
<dbReference type="EMBL" id="SRLO01003789">
    <property type="protein sequence ID" value="TNN31116.1"/>
    <property type="molecule type" value="Genomic_DNA"/>
</dbReference>
<dbReference type="Gene3D" id="2.60.40.150">
    <property type="entry name" value="C2 domain"/>
    <property type="match status" value="1"/>
</dbReference>
<dbReference type="SMART" id="SM00239">
    <property type="entry name" value="C2"/>
    <property type="match status" value="1"/>
</dbReference>
<evidence type="ECO:0000256" key="2">
    <source>
        <dbReference type="SAM" id="SignalP"/>
    </source>
</evidence>
<dbReference type="FunFam" id="2.60.40.150:FF:000052">
    <property type="entry name" value="RAS p21 protein activator 1"/>
    <property type="match status" value="1"/>
</dbReference>
<dbReference type="InterPro" id="IPR039360">
    <property type="entry name" value="Ras_GTPase"/>
</dbReference>
<dbReference type="GO" id="GO:0005096">
    <property type="term" value="F:GTPase activator activity"/>
    <property type="evidence" value="ECO:0007669"/>
    <property type="project" value="UniProtKB-KW"/>
</dbReference>
<dbReference type="AlphaFoldDB" id="A0A4Z2EQC8"/>
<dbReference type="Pfam" id="PF00168">
    <property type="entry name" value="C2"/>
    <property type="match status" value="1"/>
</dbReference>
<name>A0A4Z2EQC8_9TELE</name>
<dbReference type="PANTHER" id="PTHR10194:SF146">
    <property type="entry name" value="RAS GTPASE-ACTIVATING PROTEIN 1"/>
    <property type="match status" value="1"/>
</dbReference>
<feature type="chain" id="PRO_5021218629" evidence="2">
    <location>
        <begin position="19"/>
        <end position="373"/>
    </location>
</feature>
<dbReference type="Gene3D" id="1.10.506.10">
    <property type="entry name" value="GTPase Activation - p120gap, domain 1"/>
    <property type="match status" value="2"/>
</dbReference>
<dbReference type="PROSITE" id="PS50004">
    <property type="entry name" value="C2"/>
    <property type="match status" value="1"/>
</dbReference>
<dbReference type="InterPro" id="IPR023152">
    <property type="entry name" value="RasGAP_CS"/>
</dbReference>
<dbReference type="SUPFAM" id="SSF49562">
    <property type="entry name" value="C2 domain (Calcium/lipid-binding domain, CaLB)"/>
    <property type="match status" value="1"/>
</dbReference>
<evidence type="ECO:0000313" key="5">
    <source>
        <dbReference type="EMBL" id="TNN31116.1"/>
    </source>
</evidence>
<dbReference type="InterPro" id="IPR001936">
    <property type="entry name" value="RasGAP_dom"/>
</dbReference>
<proteinExistence type="predicted"/>
<dbReference type="CDD" id="cd08400">
    <property type="entry name" value="C2_Ras_p21A1"/>
    <property type="match status" value="1"/>
</dbReference>
<dbReference type="PANTHER" id="PTHR10194">
    <property type="entry name" value="RAS GTPASE-ACTIVATING PROTEINS"/>
    <property type="match status" value="1"/>
</dbReference>
<feature type="signal peptide" evidence="2">
    <location>
        <begin position="1"/>
        <end position="18"/>
    </location>
</feature>
<keyword evidence="6" id="KW-1185">Reference proteome</keyword>
<feature type="domain" description="C2" evidence="3">
    <location>
        <begin position="1"/>
        <end position="113"/>
    </location>
</feature>
<dbReference type="Pfam" id="PF00616">
    <property type="entry name" value="RasGAP"/>
    <property type="match status" value="2"/>
</dbReference>
<dbReference type="Proteomes" id="UP000314294">
    <property type="component" value="Unassembled WGS sequence"/>
</dbReference>
<evidence type="ECO:0000256" key="1">
    <source>
        <dbReference type="ARBA" id="ARBA00022468"/>
    </source>
</evidence>
<dbReference type="PROSITE" id="PS50018">
    <property type="entry name" value="RAS_GTPASE_ACTIV_2"/>
    <property type="match status" value="1"/>
</dbReference>
<evidence type="ECO:0000259" key="4">
    <source>
        <dbReference type="PROSITE" id="PS50018"/>
    </source>
</evidence>
<dbReference type="InterPro" id="IPR000008">
    <property type="entry name" value="C2_dom"/>
</dbReference>
<feature type="domain" description="Ras-GAP" evidence="4">
    <location>
        <begin position="153"/>
        <end position="360"/>
    </location>
</feature>